<dbReference type="NCBIfam" id="TIGR00370">
    <property type="entry name" value="5-oxoprolinase subunit PxpB"/>
    <property type="match status" value="1"/>
</dbReference>
<dbReference type="Proteomes" id="UP001566204">
    <property type="component" value="Unassembled WGS sequence"/>
</dbReference>
<dbReference type="EC" id="3.5.2.9" evidence="5"/>
<dbReference type="PANTHER" id="PTHR34698">
    <property type="entry name" value="5-OXOPROLINASE SUBUNIT B"/>
    <property type="match status" value="1"/>
</dbReference>
<comment type="caution">
    <text evidence="5">The sequence shown here is derived from an EMBL/GenBank/DDBJ whole genome shotgun (WGS) entry which is preliminary data.</text>
</comment>
<sequence length="244" mass="27403">MDISPDRLIDMTLPCSILHYPLGDQALVLSFGDTISEAINAQILRVANCIENWSQLGVIEYVPAYTTITIYYDPLLISYKQLLSAFSSIIQDIPAHNEYKSAKKEIPVYYNGEDLAYVAEYNGLSEDDVIRIHSEREYLVYMLGFVPGFPYLGGMDSRIATPRKEVPRLKIEAGAVGIAGQQTGVYPMATPGGWQIIGHTPLQLFDLGKERPSLLEMGDHVCFVPITYNEFVQLKTKRNGYQDR</sequence>
<evidence type="ECO:0000256" key="2">
    <source>
        <dbReference type="ARBA" id="ARBA00022801"/>
    </source>
</evidence>
<evidence type="ECO:0000313" key="6">
    <source>
        <dbReference type="Proteomes" id="UP001566204"/>
    </source>
</evidence>
<dbReference type="InterPro" id="IPR010016">
    <property type="entry name" value="PxpB"/>
</dbReference>
<dbReference type="Gene3D" id="3.30.1360.40">
    <property type="match status" value="1"/>
</dbReference>
<dbReference type="EMBL" id="JBEOQB010000002">
    <property type="protein sequence ID" value="MEZ0451988.1"/>
    <property type="molecule type" value="Genomic_DNA"/>
</dbReference>
<dbReference type="GO" id="GO:0017168">
    <property type="term" value="F:5-oxoprolinase (ATP-hydrolyzing) activity"/>
    <property type="evidence" value="ECO:0007669"/>
    <property type="project" value="UniProtKB-EC"/>
</dbReference>
<keyword evidence="3" id="KW-0067">ATP-binding</keyword>
<gene>
    <name evidence="5" type="primary">pxpB</name>
    <name evidence="5" type="ORF">ABTW24_10305</name>
</gene>
<protein>
    <submittedName>
        <fullName evidence="5">5-oxoprolinase subunit PxpB</fullName>
        <ecNumber evidence="5">3.5.2.9</ecNumber>
    </submittedName>
</protein>
<dbReference type="SUPFAM" id="SSF50891">
    <property type="entry name" value="Cyclophilin-like"/>
    <property type="match status" value="1"/>
</dbReference>
<dbReference type="Gene3D" id="2.40.100.10">
    <property type="entry name" value="Cyclophilin-like"/>
    <property type="match status" value="1"/>
</dbReference>
<accession>A0ABV4HBZ2</accession>
<evidence type="ECO:0000256" key="1">
    <source>
        <dbReference type="ARBA" id="ARBA00022741"/>
    </source>
</evidence>
<evidence type="ECO:0000256" key="3">
    <source>
        <dbReference type="ARBA" id="ARBA00022840"/>
    </source>
</evidence>
<reference evidence="5 6" key="1">
    <citation type="submission" date="2024-06" db="EMBL/GenBank/DDBJ databases">
        <title>Soil Sphingobacterium thalpophilum.</title>
        <authorList>
            <person name="Yang J."/>
            <person name="Li J."/>
        </authorList>
    </citation>
    <scope>NUCLEOTIDE SEQUENCE [LARGE SCALE GENOMIC DNA]</scope>
    <source>
        <strain evidence="5 6">22g91tb</strain>
    </source>
</reference>
<dbReference type="RefSeq" id="WP_370481861.1">
    <property type="nucleotide sequence ID" value="NZ_JBEOQA010000001.1"/>
</dbReference>
<name>A0ABV4HBZ2_9SPHI</name>
<proteinExistence type="predicted"/>
<evidence type="ECO:0000259" key="4">
    <source>
        <dbReference type="SMART" id="SM00796"/>
    </source>
</evidence>
<dbReference type="Pfam" id="PF02682">
    <property type="entry name" value="CT_C_D"/>
    <property type="match status" value="1"/>
</dbReference>
<feature type="domain" description="Carboxyltransferase" evidence="4">
    <location>
        <begin position="17"/>
        <end position="215"/>
    </location>
</feature>
<keyword evidence="1" id="KW-0547">Nucleotide-binding</keyword>
<organism evidence="5 6">
    <name type="scientific">Sphingobacterium thalpophilum</name>
    <dbReference type="NCBI Taxonomy" id="259"/>
    <lineage>
        <taxon>Bacteria</taxon>
        <taxon>Pseudomonadati</taxon>
        <taxon>Bacteroidota</taxon>
        <taxon>Sphingobacteriia</taxon>
        <taxon>Sphingobacteriales</taxon>
        <taxon>Sphingobacteriaceae</taxon>
        <taxon>Sphingobacterium</taxon>
    </lineage>
</organism>
<keyword evidence="6" id="KW-1185">Reference proteome</keyword>
<keyword evidence="2 5" id="KW-0378">Hydrolase</keyword>
<evidence type="ECO:0000313" key="5">
    <source>
        <dbReference type="EMBL" id="MEZ0451988.1"/>
    </source>
</evidence>
<dbReference type="SUPFAM" id="SSF160467">
    <property type="entry name" value="PH0987 N-terminal domain-like"/>
    <property type="match status" value="1"/>
</dbReference>
<dbReference type="PANTHER" id="PTHR34698:SF2">
    <property type="entry name" value="5-OXOPROLINASE SUBUNIT B"/>
    <property type="match status" value="1"/>
</dbReference>
<dbReference type="InterPro" id="IPR003833">
    <property type="entry name" value="CT_C_D"/>
</dbReference>
<dbReference type="InterPro" id="IPR029000">
    <property type="entry name" value="Cyclophilin-like_dom_sf"/>
</dbReference>
<dbReference type="SMART" id="SM00796">
    <property type="entry name" value="AHS1"/>
    <property type="match status" value="1"/>
</dbReference>